<accession>A0A8J2ZDV1</accession>
<dbReference type="Proteomes" id="UP000597507">
    <property type="component" value="Unassembled WGS sequence"/>
</dbReference>
<sequence length="160" mass="17091">MPAMSSWIALPAAATLLIATPGVPNGAAGSWTHANHNPWHREGSQQASRAMQTPAGRGNPIAGPILTSEDRVVVRQWQSANPDWRPPPPPSPATMDLLQPGHRMPRGAEHRPAPASLVQQLPRIPDGAYVVVGGSLILLDERTNTVVDVLWDVFDTGGRS</sequence>
<organism evidence="2 3">
    <name type="scientific">Caldovatus sediminis</name>
    <dbReference type="NCBI Taxonomy" id="2041189"/>
    <lineage>
        <taxon>Bacteria</taxon>
        <taxon>Pseudomonadati</taxon>
        <taxon>Pseudomonadota</taxon>
        <taxon>Alphaproteobacteria</taxon>
        <taxon>Acetobacterales</taxon>
        <taxon>Roseomonadaceae</taxon>
        <taxon>Caldovatus</taxon>
    </lineage>
</organism>
<feature type="signal peptide" evidence="1">
    <location>
        <begin position="1"/>
        <end position="27"/>
    </location>
</feature>
<comment type="caution">
    <text evidence="2">The sequence shown here is derived from an EMBL/GenBank/DDBJ whole genome shotgun (WGS) entry which is preliminary data.</text>
</comment>
<gene>
    <name evidence="2" type="ORF">GCM10010964_33540</name>
</gene>
<evidence type="ECO:0000256" key="1">
    <source>
        <dbReference type="SAM" id="SignalP"/>
    </source>
</evidence>
<dbReference type="AlphaFoldDB" id="A0A8J2ZDV1"/>
<dbReference type="Gene3D" id="3.10.450.160">
    <property type="entry name" value="inner membrane protein cigr"/>
    <property type="match status" value="1"/>
</dbReference>
<keyword evidence="3" id="KW-1185">Reference proteome</keyword>
<proteinExistence type="predicted"/>
<protein>
    <recommendedName>
        <fullName evidence="4">RcnB family protein</fullName>
    </recommendedName>
</protein>
<evidence type="ECO:0000313" key="2">
    <source>
        <dbReference type="EMBL" id="GGG43424.1"/>
    </source>
</evidence>
<keyword evidence="1" id="KW-0732">Signal</keyword>
<name>A0A8J2ZDV1_9PROT</name>
<reference evidence="2 3" key="1">
    <citation type="journal article" date="2014" name="Int. J. Syst. Evol. Microbiol.">
        <title>Complete genome sequence of Corynebacterium casei LMG S-19264T (=DSM 44701T), isolated from a smear-ripened cheese.</title>
        <authorList>
            <consortium name="US DOE Joint Genome Institute (JGI-PGF)"/>
            <person name="Walter F."/>
            <person name="Albersmeier A."/>
            <person name="Kalinowski J."/>
            <person name="Ruckert C."/>
        </authorList>
    </citation>
    <scope>NUCLEOTIDE SEQUENCE [LARGE SCALE GENOMIC DNA]</scope>
    <source>
        <strain evidence="2 3">CGMCC 1.16330</strain>
    </source>
</reference>
<evidence type="ECO:0008006" key="4">
    <source>
        <dbReference type="Google" id="ProtNLM"/>
    </source>
</evidence>
<dbReference type="EMBL" id="BMKS01000012">
    <property type="protein sequence ID" value="GGG43424.1"/>
    <property type="molecule type" value="Genomic_DNA"/>
</dbReference>
<feature type="chain" id="PRO_5035321787" description="RcnB family protein" evidence="1">
    <location>
        <begin position="28"/>
        <end position="160"/>
    </location>
</feature>
<evidence type="ECO:0000313" key="3">
    <source>
        <dbReference type="Proteomes" id="UP000597507"/>
    </source>
</evidence>